<gene>
    <name evidence="2" type="ORF">ACCAA_330034</name>
</gene>
<organism evidence="2 3">
    <name type="scientific">Candidatus Accumulibacter aalborgensis</name>
    <dbReference type="NCBI Taxonomy" id="1860102"/>
    <lineage>
        <taxon>Bacteria</taxon>
        <taxon>Pseudomonadati</taxon>
        <taxon>Pseudomonadota</taxon>
        <taxon>Betaproteobacteria</taxon>
        <taxon>Candidatus Accumulibacter</taxon>
    </lineage>
</organism>
<accession>A0A1A8XMQ0</accession>
<sequence length="206" mass="22947">MANEPQMVSLGFTQQTFPAGVHVCQVFASEGERLHALLEFLRSGLQAGERTACFTEQLDEAHLDSYLAERNMSYGQLKESGTFSNAGTHDVYFQDGRFDPDRMLAILAQYHTDSVANGFPAARVIGEMTSEVQHVPGGSRLMEYESRVSLLLKEHPVTAVCQYNARAFDGATIMQVLKVHPLMIIRGTVVHNPFYTPPEEYLARCC</sequence>
<dbReference type="STRING" id="1860102.ACCAA_330034"/>
<dbReference type="InterPro" id="IPR025847">
    <property type="entry name" value="MEDS_domain"/>
</dbReference>
<dbReference type="AlphaFoldDB" id="A0A1A8XMQ0"/>
<protein>
    <recommendedName>
        <fullName evidence="1">MEDS domain-containing protein</fullName>
    </recommendedName>
</protein>
<keyword evidence="3" id="KW-1185">Reference proteome</keyword>
<evidence type="ECO:0000259" key="1">
    <source>
        <dbReference type="Pfam" id="PF14417"/>
    </source>
</evidence>
<dbReference type="Proteomes" id="UP000199169">
    <property type="component" value="Unassembled WGS sequence"/>
</dbReference>
<evidence type="ECO:0000313" key="2">
    <source>
        <dbReference type="EMBL" id="SBT06449.1"/>
    </source>
</evidence>
<proteinExistence type="predicted"/>
<dbReference type="RefSeq" id="WP_186407160.1">
    <property type="nucleotide sequence ID" value="NZ_FLQX01000109.1"/>
</dbReference>
<name>A0A1A8XMQ0_9PROT</name>
<feature type="domain" description="MEDS" evidence="1">
    <location>
        <begin position="22"/>
        <end position="181"/>
    </location>
</feature>
<dbReference type="EMBL" id="FLQX01000109">
    <property type="protein sequence ID" value="SBT06449.1"/>
    <property type="molecule type" value="Genomic_DNA"/>
</dbReference>
<reference evidence="2 3" key="1">
    <citation type="submission" date="2016-06" db="EMBL/GenBank/DDBJ databases">
        <authorList>
            <person name="Kjaerup R.B."/>
            <person name="Dalgaard T.S."/>
            <person name="Juul-Madsen H.R."/>
        </authorList>
    </citation>
    <scope>NUCLEOTIDE SEQUENCE [LARGE SCALE GENOMIC DNA]</scope>
    <source>
        <strain evidence="2">3</strain>
    </source>
</reference>
<dbReference type="Pfam" id="PF14417">
    <property type="entry name" value="MEDS"/>
    <property type="match status" value="1"/>
</dbReference>
<evidence type="ECO:0000313" key="3">
    <source>
        <dbReference type="Proteomes" id="UP000199169"/>
    </source>
</evidence>